<dbReference type="Proteomes" id="UP000027002">
    <property type="component" value="Chromosome 4"/>
</dbReference>
<dbReference type="AlphaFoldDB" id="A0A8E5MIQ9"/>
<evidence type="ECO:0000313" key="1">
    <source>
        <dbReference type="EMBL" id="QUC21287.1"/>
    </source>
</evidence>
<dbReference type="EMBL" id="CP072756">
    <property type="protein sequence ID" value="QUC21287.1"/>
    <property type="molecule type" value="Genomic_DNA"/>
</dbReference>
<evidence type="ECO:0000313" key="2">
    <source>
        <dbReference type="Proteomes" id="UP000027002"/>
    </source>
</evidence>
<dbReference type="KEGG" id="uvi:66066307"/>
<dbReference type="RefSeq" id="XP_042998960.1">
    <property type="nucleotide sequence ID" value="XM_043143027.1"/>
</dbReference>
<reference evidence="1" key="1">
    <citation type="submission" date="2020-03" db="EMBL/GenBank/DDBJ databases">
        <title>A mixture of massive structural variations and highly conserved coding sequences in Ustilaginoidea virens genome.</title>
        <authorList>
            <person name="Zhang K."/>
            <person name="Zhao Z."/>
            <person name="Zhang Z."/>
            <person name="Li Y."/>
            <person name="Hsiang T."/>
            <person name="Sun W."/>
        </authorList>
    </citation>
    <scope>NUCLEOTIDE SEQUENCE</scope>
    <source>
        <strain evidence="1">UV-8b</strain>
    </source>
</reference>
<proteinExistence type="predicted"/>
<keyword evidence="2" id="KW-1185">Reference proteome</keyword>
<dbReference type="GeneID" id="66066307"/>
<sequence length="105" mass="11425">MNSIFFTPCTSTAFAYTYAYASTSTSTSTSTSIYTFEGGAPSPAHATPWTLQYQYPHTMVPATHCPGVYKLYSIQTRGRSALTFLARRSSLDAKPPIPCQNLIVG</sequence>
<gene>
    <name evidence="1" type="ORF">UV8b_05530</name>
</gene>
<name>A0A8E5MIQ9_USTVR</name>
<organism evidence="1 2">
    <name type="scientific">Ustilaginoidea virens</name>
    <name type="common">Rice false smut fungus</name>
    <name type="synonym">Villosiclava virens</name>
    <dbReference type="NCBI Taxonomy" id="1159556"/>
    <lineage>
        <taxon>Eukaryota</taxon>
        <taxon>Fungi</taxon>
        <taxon>Dikarya</taxon>
        <taxon>Ascomycota</taxon>
        <taxon>Pezizomycotina</taxon>
        <taxon>Sordariomycetes</taxon>
        <taxon>Hypocreomycetidae</taxon>
        <taxon>Hypocreales</taxon>
        <taxon>Clavicipitaceae</taxon>
        <taxon>Ustilaginoidea</taxon>
    </lineage>
</organism>
<accession>A0A8E5MIQ9</accession>
<protein>
    <submittedName>
        <fullName evidence="1">Uncharacterized protein</fullName>
    </submittedName>
</protein>